<keyword evidence="3" id="KW-1185">Reference proteome</keyword>
<comment type="caution">
    <text evidence="2">The sequence shown here is derived from an EMBL/GenBank/DDBJ whole genome shotgun (WGS) entry which is preliminary data.</text>
</comment>
<evidence type="ECO:0000259" key="1">
    <source>
        <dbReference type="Pfam" id="PF25276"/>
    </source>
</evidence>
<dbReference type="OMA" id="FDIFAIE"/>
<evidence type="ECO:0000313" key="3">
    <source>
        <dbReference type="Proteomes" id="UP000824469"/>
    </source>
</evidence>
<organism evidence="2 3">
    <name type="scientific">Taxus chinensis</name>
    <name type="common">Chinese yew</name>
    <name type="synonym">Taxus wallichiana var. chinensis</name>
    <dbReference type="NCBI Taxonomy" id="29808"/>
    <lineage>
        <taxon>Eukaryota</taxon>
        <taxon>Viridiplantae</taxon>
        <taxon>Streptophyta</taxon>
        <taxon>Embryophyta</taxon>
        <taxon>Tracheophyta</taxon>
        <taxon>Spermatophyta</taxon>
        <taxon>Pinopsida</taxon>
        <taxon>Pinidae</taxon>
        <taxon>Conifers II</taxon>
        <taxon>Cupressales</taxon>
        <taxon>Taxaceae</taxon>
        <taxon>Taxus</taxon>
    </lineage>
</organism>
<proteinExistence type="predicted"/>
<dbReference type="EMBL" id="JAHRHJ020000008">
    <property type="protein sequence ID" value="KAH9305810.1"/>
    <property type="molecule type" value="Genomic_DNA"/>
</dbReference>
<dbReference type="Proteomes" id="UP000824469">
    <property type="component" value="Unassembled WGS sequence"/>
</dbReference>
<dbReference type="PANTHER" id="PTHR33597:SF11">
    <property type="entry name" value="OS07G0620600 PROTEIN"/>
    <property type="match status" value="1"/>
</dbReference>
<sequence>MSCPEGLGKEEKRIYHREVSSRNRIGNAQYGGHGQVVPNSMPTAAASSVKKFVILPSWGCISFVRIAARSVLLLMVLAIFPFFCAKPNSNSVAESDHGIGNTVSSNQVLFQWPSHTLSVVFQDMVSEGLLKKGDRALCIGIGTSPNDEKLGIDMVFEEDIQNARFPYNSFDFELGVTYSSFTAAEVDRTLKIGGVAAVHLSLAEPGLNLNTLLQLHLPNFKIVYLRKFDAFGLDTVIAFRKVHRAPNPIKTIPQKAIKCPLNAEKRAAMKKLEHILLEQPRASWIESHENLNNIQYLPNILGYPQNSTGYVFVDVGANSYKSSIGSWFQSHYPKHNHKFDIFAIEADGSFGTEYLDHPEVKFLPFAAWIKNEVQSEQSRERGLDLAEWLVETVTPEDYVVMKMNVGGAEFQILPKMLRTGALCLVDELFLECHYQSPYKKKKQRRSYWECLTLYGLLRENGVAVHQWWG</sequence>
<dbReference type="Pfam" id="PF25276">
    <property type="entry name" value="DUF7870"/>
    <property type="match status" value="1"/>
</dbReference>
<evidence type="ECO:0000313" key="2">
    <source>
        <dbReference type="EMBL" id="KAH9305810.1"/>
    </source>
</evidence>
<feature type="domain" description="DUF7870" evidence="1">
    <location>
        <begin position="269"/>
        <end position="468"/>
    </location>
</feature>
<name>A0AA38KUE4_TAXCH</name>
<dbReference type="AlphaFoldDB" id="A0AA38KUE4"/>
<gene>
    <name evidence="2" type="ORF">KI387_010214</name>
</gene>
<accession>A0AA38KUE4</accession>
<protein>
    <recommendedName>
        <fullName evidence="1">DUF7870 domain-containing protein</fullName>
    </recommendedName>
</protein>
<dbReference type="InterPro" id="IPR057192">
    <property type="entry name" value="DUF7870"/>
</dbReference>
<dbReference type="PANTHER" id="PTHR33597">
    <property type="entry name" value="OS02G0760400 PROTEIN"/>
    <property type="match status" value="1"/>
</dbReference>
<reference evidence="2 3" key="1">
    <citation type="journal article" date="2021" name="Nat. Plants">
        <title>The Taxus genome provides insights into paclitaxel biosynthesis.</title>
        <authorList>
            <person name="Xiong X."/>
            <person name="Gou J."/>
            <person name="Liao Q."/>
            <person name="Li Y."/>
            <person name="Zhou Q."/>
            <person name="Bi G."/>
            <person name="Li C."/>
            <person name="Du R."/>
            <person name="Wang X."/>
            <person name="Sun T."/>
            <person name="Guo L."/>
            <person name="Liang H."/>
            <person name="Lu P."/>
            <person name="Wu Y."/>
            <person name="Zhang Z."/>
            <person name="Ro D.K."/>
            <person name="Shang Y."/>
            <person name="Huang S."/>
            <person name="Yan J."/>
        </authorList>
    </citation>
    <scope>NUCLEOTIDE SEQUENCE [LARGE SCALE GENOMIC DNA]</scope>
    <source>
        <strain evidence="2">Ta-2019</strain>
    </source>
</reference>